<evidence type="ECO:0000256" key="2">
    <source>
        <dbReference type="ARBA" id="ARBA00011881"/>
    </source>
</evidence>
<dbReference type="Gene3D" id="3.40.605.10">
    <property type="entry name" value="Aldehyde Dehydrogenase, Chain A, domain 1"/>
    <property type="match status" value="1"/>
</dbReference>
<evidence type="ECO:0000259" key="5">
    <source>
        <dbReference type="Pfam" id="PF00171"/>
    </source>
</evidence>
<dbReference type="EMBL" id="JBJKFK010000765">
    <property type="protein sequence ID" value="KAL3315382.1"/>
    <property type="molecule type" value="Genomic_DNA"/>
</dbReference>
<evidence type="ECO:0000256" key="1">
    <source>
        <dbReference type="ARBA" id="ARBA00009986"/>
    </source>
</evidence>
<keyword evidence="4" id="KW-0520">NAD</keyword>
<comment type="caution">
    <text evidence="6">The sequence shown here is derived from an EMBL/GenBank/DDBJ whole genome shotgun (WGS) entry which is preliminary data.</text>
</comment>
<dbReference type="PANTHER" id="PTHR43521">
    <property type="entry name" value="ALPHA-AMINOADIPIC SEMIALDEHYDE DEHYDROGENASE"/>
    <property type="match status" value="1"/>
</dbReference>
<evidence type="ECO:0000313" key="7">
    <source>
        <dbReference type="Proteomes" id="UP001626550"/>
    </source>
</evidence>
<evidence type="ECO:0000313" key="6">
    <source>
        <dbReference type="EMBL" id="KAL3315382.1"/>
    </source>
</evidence>
<protein>
    <submittedName>
        <fullName evidence="6">Aldehyde dehydrogenase 7 member A1</fullName>
    </submittedName>
</protein>
<dbReference type="FunFam" id="3.40.309.10:FF:000018">
    <property type="entry name" value="Alpha-aminoadipic semialdehyde dehydrogenase"/>
    <property type="match status" value="1"/>
</dbReference>
<dbReference type="Gene3D" id="3.40.309.10">
    <property type="entry name" value="Aldehyde Dehydrogenase, Chain A, domain 2"/>
    <property type="match status" value="1"/>
</dbReference>
<dbReference type="GO" id="GO:0016491">
    <property type="term" value="F:oxidoreductase activity"/>
    <property type="evidence" value="ECO:0007669"/>
    <property type="project" value="UniProtKB-KW"/>
</dbReference>
<dbReference type="AlphaFoldDB" id="A0ABD2Q831"/>
<evidence type="ECO:0000256" key="3">
    <source>
        <dbReference type="ARBA" id="ARBA00023002"/>
    </source>
</evidence>
<organism evidence="6 7">
    <name type="scientific">Cichlidogyrus casuarinus</name>
    <dbReference type="NCBI Taxonomy" id="1844966"/>
    <lineage>
        <taxon>Eukaryota</taxon>
        <taxon>Metazoa</taxon>
        <taxon>Spiralia</taxon>
        <taxon>Lophotrochozoa</taxon>
        <taxon>Platyhelminthes</taxon>
        <taxon>Monogenea</taxon>
        <taxon>Monopisthocotylea</taxon>
        <taxon>Dactylogyridea</taxon>
        <taxon>Ancyrocephalidae</taxon>
        <taxon>Cichlidogyrus</taxon>
    </lineage>
</organism>
<dbReference type="CDD" id="cd07130">
    <property type="entry name" value="ALDH_F7_AASADH"/>
    <property type="match status" value="1"/>
</dbReference>
<accession>A0ABD2Q831</accession>
<evidence type="ECO:0000256" key="4">
    <source>
        <dbReference type="ARBA" id="ARBA00023027"/>
    </source>
</evidence>
<comment type="subunit">
    <text evidence="2">Homotetramer.</text>
</comment>
<sequence>MLLLTCVRVKFTAFAMTGLSRGVSTLLINKPEYSFLKKDLGLQECNQGAFTGTWKASGREIESICPSTNSPIAKVVEGNLEDYDKAVKEGIKAYDTWLNLPAPQRGEIVRQIGNEFRDKIEPLGKLVSLEMGKISAEGVGEVQEIVDICDYAVGLSRMFAGPCLPSERPDHTLLEKWNPLGLVGVITAFNFPAAVFGWNAAIAMICGNSVIWKGAPSTPLVTIACTNLVHNVLQRNNLPLSICTALTGGGDLGEAMANDKRVPLVSFTGSTSVGRKVSLAVNGRFGKCLLELGGNNCLIVDEDADLTMVNRSTVFAAVGTAGQRCTTTRRLLLHDKIYDQVLASTIKAYSQIRIGHPLKTDTLLGPMHSKVGVEQFLATIDKIKAAGGKIECGGEKVEGEGNFVKPAIVTGLSMDHELVHTETFAPILYVGRFSCLDEAIRINNSVDQGLSAALFTKDMRKVFKWIGPRGSDTGLVNVNTSTSGAEIGGAFGGEKHTGGGRESGSDAWKQYMRRSTCTINHGTEMPLAQGIKFE</sequence>
<dbReference type="InterPro" id="IPR016163">
    <property type="entry name" value="Ald_DH_C"/>
</dbReference>
<dbReference type="InterPro" id="IPR016161">
    <property type="entry name" value="Ald_DH/histidinol_DH"/>
</dbReference>
<dbReference type="Pfam" id="PF00171">
    <property type="entry name" value="Aldedh"/>
    <property type="match status" value="1"/>
</dbReference>
<keyword evidence="3" id="KW-0560">Oxidoreductase</keyword>
<dbReference type="PANTHER" id="PTHR43521:SF1">
    <property type="entry name" value="ALPHA-AMINOADIPIC SEMIALDEHYDE DEHYDROGENASE"/>
    <property type="match status" value="1"/>
</dbReference>
<dbReference type="InterPro" id="IPR044638">
    <property type="entry name" value="ALDH7A1-like"/>
</dbReference>
<comment type="similarity">
    <text evidence="1">Belongs to the aldehyde dehydrogenase family.</text>
</comment>
<reference evidence="6 7" key="1">
    <citation type="submission" date="2024-11" db="EMBL/GenBank/DDBJ databases">
        <title>Adaptive evolution of stress response genes in parasites aligns with host niche diversity.</title>
        <authorList>
            <person name="Hahn C."/>
            <person name="Resl P."/>
        </authorList>
    </citation>
    <scope>NUCLEOTIDE SEQUENCE [LARGE SCALE GENOMIC DNA]</scope>
    <source>
        <strain evidence="6">EGGRZ-B1_66</strain>
        <tissue evidence="6">Body</tissue>
    </source>
</reference>
<proteinExistence type="inferred from homology"/>
<feature type="domain" description="Aldehyde dehydrogenase" evidence="5">
    <location>
        <begin position="56"/>
        <end position="515"/>
    </location>
</feature>
<dbReference type="InterPro" id="IPR016162">
    <property type="entry name" value="Ald_DH_N"/>
</dbReference>
<dbReference type="InterPro" id="IPR015590">
    <property type="entry name" value="Aldehyde_DH_dom"/>
</dbReference>
<dbReference type="Proteomes" id="UP001626550">
    <property type="component" value="Unassembled WGS sequence"/>
</dbReference>
<name>A0ABD2Q831_9PLAT</name>
<dbReference type="SUPFAM" id="SSF53720">
    <property type="entry name" value="ALDH-like"/>
    <property type="match status" value="1"/>
</dbReference>
<gene>
    <name evidence="6" type="primary">ALH9</name>
    <name evidence="6" type="ORF">Ciccas_005989</name>
</gene>
<keyword evidence="7" id="KW-1185">Reference proteome</keyword>